<proteinExistence type="predicted"/>
<gene>
    <name evidence="2" type="ORF">RIMI_LOCUS23223639</name>
</gene>
<evidence type="ECO:0000256" key="1">
    <source>
        <dbReference type="SAM" id="MobiDB-lite"/>
    </source>
</evidence>
<dbReference type="EMBL" id="CAUEEQ010079427">
    <property type="protein sequence ID" value="CAJ0968596.1"/>
    <property type="molecule type" value="Genomic_DNA"/>
</dbReference>
<comment type="caution">
    <text evidence="2">The sequence shown here is derived from an EMBL/GenBank/DDBJ whole genome shotgun (WGS) entry which is preliminary data.</text>
</comment>
<keyword evidence="3" id="KW-1185">Reference proteome</keyword>
<name>A0ABN9MP68_9NEOB</name>
<dbReference type="Proteomes" id="UP001176940">
    <property type="component" value="Unassembled WGS sequence"/>
</dbReference>
<organism evidence="2 3">
    <name type="scientific">Ranitomeya imitator</name>
    <name type="common">mimic poison frog</name>
    <dbReference type="NCBI Taxonomy" id="111125"/>
    <lineage>
        <taxon>Eukaryota</taxon>
        <taxon>Metazoa</taxon>
        <taxon>Chordata</taxon>
        <taxon>Craniata</taxon>
        <taxon>Vertebrata</taxon>
        <taxon>Euteleostomi</taxon>
        <taxon>Amphibia</taxon>
        <taxon>Batrachia</taxon>
        <taxon>Anura</taxon>
        <taxon>Neobatrachia</taxon>
        <taxon>Hyloidea</taxon>
        <taxon>Dendrobatidae</taxon>
        <taxon>Dendrobatinae</taxon>
        <taxon>Ranitomeya</taxon>
    </lineage>
</organism>
<sequence length="88" mass="10197">MDWMRDLEGSGGGTYRHCTDRSEIAENLFCSLDRWVHLNMDDIRPDGRRRRSEELDEMRQQKGQVRGKCLPKMNKALGVLPPPPGKEQ</sequence>
<reference evidence="2" key="1">
    <citation type="submission" date="2023-07" db="EMBL/GenBank/DDBJ databases">
        <authorList>
            <person name="Stuckert A."/>
        </authorList>
    </citation>
    <scope>NUCLEOTIDE SEQUENCE</scope>
</reference>
<protein>
    <submittedName>
        <fullName evidence="2">Uncharacterized protein</fullName>
    </submittedName>
</protein>
<feature type="region of interest" description="Disordered" evidence="1">
    <location>
        <begin position="44"/>
        <end position="65"/>
    </location>
</feature>
<accession>A0ABN9MP68</accession>
<evidence type="ECO:0000313" key="2">
    <source>
        <dbReference type="EMBL" id="CAJ0968596.1"/>
    </source>
</evidence>
<feature type="compositionally biased region" description="Basic and acidic residues" evidence="1">
    <location>
        <begin position="44"/>
        <end position="60"/>
    </location>
</feature>
<feature type="non-terminal residue" evidence="2">
    <location>
        <position position="88"/>
    </location>
</feature>
<evidence type="ECO:0000313" key="3">
    <source>
        <dbReference type="Proteomes" id="UP001176940"/>
    </source>
</evidence>